<evidence type="ECO:0000313" key="2">
    <source>
        <dbReference type="EMBL" id="UYM18698.1"/>
    </source>
</evidence>
<accession>A0ABY6H0W0</accession>
<evidence type="ECO:0000313" key="3">
    <source>
        <dbReference type="Proteomes" id="UP001163255"/>
    </source>
</evidence>
<organism evidence="2 3">
    <name type="scientific">Endozoicomonas euniceicola</name>
    <dbReference type="NCBI Taxonomy" id="1234143"/>
    <lineage>
        <taxon>Bacteria</taxon>
        <taxon>Pseudomonadati</taxon>
        <taxon>Pseudomonadota</taxon>
        <taxon>Gammaproteobacteria</taxon>
        <taxon>Oceanospirillales</taxon>
        <taxon>Endozoicomonadaceae</taxon>
        <taxon>Endozoicomonas</taxon>
    </lineage>
</organism>
<dbReference type="Proteomes" id="UP001163255">
    <property type="component" value="Chromosome"/>
</dbReference>
<gene>
    <name evidence="2" type="ORF">NX720_12590</name>
</gene>
<sequence length="244" mass="25841">MFVIQAFFFGNQLAFRLILYTSTLLFFSPLIQADSRANTTALSLINKTYLNKTPQLSYKISSTSKGITARPALKGMSTVSISRSSGINHSVQINGEEHFVAASPTTDGKGLIVQTQASNGTSAHLLKVYPVQTSGQSHRYYVKDESSGATFLATTSASASSITVQQTGNKTTDEDCDGGYRVQGKCQPLPAYAGPVIIGVTFTLIAATVIICVRCCKYYQSHSAGSSSFALGFIGEDGGGVGCE</sequence>
<dbReference type="EMBL" id="CP103300">
    <property type="protein sequence ID" value="UYM18698.1"/>
    <property type="molecule type" value="Genomic_DNA"/>
</dbReference>
<protein>
    <submittedName>
        <fullName evidence="2">Uncharacterized protein</fullName>
    </submittedName>
</protein>
<reference evidence="2" key="1">
    <citation type="submission" date="2022-10" db="EMBL/GenBank/DDBJ databases">
        <title>Completed Genome Sequence of two octocoral isolated bacterium, Endozoicomonas euniceicola EF212T and Endozoicomonas gorgoniicola PS125T.</title>
        <authorList>
            <person name="Chiou Y.-J."/>
            <person name="Chen Y.-H."/>
        </authorList>
    </citation>
    <scope>NUCLEOTIDE SEQUENCE</scope>
    <source>
        <strain evidence="2">EF212</strain>
    </source>
</reference>
<keyword evidence="3" id="KW-1185">Reference proteome</keyword>
<proteinExistence type="predicted"/>
<keyword evidence="1" id="KW-0812">Transmembrane</keyword>
<keyword evidence="1" id="KW-1133">Transmembrane helix</keyword>
<dbReference type="RefSeq" id="WP_262601450.1">
    <property type="nucleotide sequence ID" value="NZ_CP103300.1"/>
</dbReference>
<keyword evidence="1" id="KW-0472">Membrane</keyword>
<evidence type="ECO:0000256" key="1">
    <source>
        <dbReference type="SAM" id="Phobius"/>
    </source>
</evidence>
<name>A0ABY6H0W0_9GAMM</name>
<feature type="transmembrane region" description="Helical" evidence="1">
    <location>
        <begin position="192"/>
        <end position="213"/>
    </location>
</feature>